<reference evidence="1" key="1">
    <citation type="submission" date="2021-06" db="EMBL/GenBank/DDBJ databases">
        <authorList>
            <person name="Kallberg Y."/>
            <person name="Tangrot J."/>
            <person name="Rosling A."/>
        </authorList>
    </citation>
    <scope>NUCLEOTIDE SEQUENCE</scope>
    <source>
        <strain evidence="1">FL966</strain>
    </source>
</reference>
<feature type="non-terminal residue" evidence="1">
    <location>
        <position position="1"/>
    </location>
</feature>
<name>A0A9N9F0Q8_9GLOM</name>
<dbReference type="AlphaFoldDB" id="A0A9N9F0Q8"/>
<gene>
    <name evidence="1" type="ORF">CPELLU_LOCUS2498</name>
</gene>
<evidence type="ECO:0000313" key="1">
    <source>
        <dbReference type="EMBL" id="CAG8502098.1"/>
    </source>
</evidence>
<sequence>GEDNNIASNTDYFYQEWNKGLTNIEVEHKRYLQDFFIKFAIGARIEITWSIVNEYQNVLIINNSLKNRPQLIDLDETHLTDILQ</sequence>
<dbReference type="EMBL" id="CAJVQA010001092">
    <property type="protein sequence ID" value="CAG8502098.1"/>
    <property type="molecule type" value="Genomic_DNA"/>
</dbReference>
<accession>A0A9N9F0Q8</accession>
<organism evidence="1 2">
    <name type="scientific">Cetraspora pellucida</name>
    <dbReference type="NCBI Taxonomy" id="1433469"/>
    <lineage>
        <taxon>Eukaryota</taxon>
        <taxon>Fungi</taxon>
        <taxon>Fungi incertae sedis</taxon>
        <taxon>Mucoromycota</taxon>
        <taxon>Glomeromycotina</taxon>
        <taxon>Glomeromycetes</taxon>
        <taxon>Diversisporales</taxon>
        <taxon>Gigasporaceae</taxon>
        <taxon>Cetraspora</taxon>
    </lineage>
</organism>
<protein>
    <submittedName>
        <fullName evidence="1">12370_t:CDS:1</fullName>
    </submittedName>
</protein>
<evidence type="ECO:0000313" key="2">
    <source>
        <dbReference type="Proteomes" id="UP000789759"/>
    </source>
</evidence>
<proteinExistence type="predicted"/>
<comment type="caution">
    <text evidence="1">The sequence shown here is derived from an EMBL/GenBank/DDBJ whole genome shotgun (WGS) entry which is preliminary data.</text>
</comment>
<keyword evidence="2" id="KW-1185">Reference proteome</keyword>
<dbReference type="Proteomes" id="UP000789759">
    <property type="component" value="Unassembled WGS sequence"/>
</dbReference>